<dbReference type="AlphaFoldDB" id="A0AAW9NGG0"/>
<keyword evidence="1" id="KW-1133">Transmembrane helix</keyword>
<protein>
    <recommendedName>
        <fullName evidence="4">Cxxc_20_cxxc protein</fullName>
    </recommendedName>
</protein>
<feature type="transmembrane region" description="Helical" evidence="1">
    <location>
        <begin position="68"/>
        <end position="86"/>
    </location>
</feature>
<proteinExistence type="predicted"/>
<dbReference type="RefSeq" id="WP_367407477.1">
    <property type="nucleotide sequence ID" value="NZ_JARNBH010000019.1"/>
</dbReference>
<keyword evidence="1" id="KW-0812">Transmembrane</keyword>
<keyword evidence="1" id="KW-0472">Membrane</keyword>
<dbReference type="Proteomes" id="UP001307168">
    <property type="component" value="Unassembled WGS sequence"/>
</dbReference>
<evidence type="ECO:0000313" key="2">
    <source>
        <dbReference type="EMBL" id="MEC0275248.1"/>
    </source>
</evidence>
<accession>A0AAW9NGG0</accession>
<dbReference type="InterPro" id="IPR026369">
    <property type="entry name" value="CxxC_20_CxxC"/>
</dbReference>
<keyword evidence="3" id="KW-1185">Reference proteome</keyword>
<dbReference type="NCBIfam" id="TIGR04104">
    <property type="entry name" value="cxxc_20_cxxc"/>
    <property type="match status" value="1"/>
</dbReference>
<name>A0AAW9NGG0_9BACI</name>
<dbReference type="EMBL" id="JARNBH010000019">
    <property type="protein sequence ID" value="MEC0275248.1"/>
    <property type="molecule type" value="Genomic_DNA"/>
</dbReference>
<organism evidence="2 3">
    <name type="scientific">Peribacillus castrilensis</name>
    <dbReference type="NCBI Taxonomy" id="2897690"/>
    <lineage>
        <taxon>Bacteria</taxon>
        <taxon>Bacillati</taxon>
        <taxon>Bacillota</taxon>
        <taxon>Bacilli</taxon>
        <taxon>Bacillales</taxon>
        <taxon>Bacillaceae</taxon>
        <taxon>Peribacillus</taxon>
    </lineage>
</organism>
<evidence type="ECO:0008006" key="4">
    <source>
        <dbReference type="Google" id="ProtNLM"/>
    </source>
</evidence>
<comment type="caution">
    <text evidence="2">The sequence shown here is derived from an EMBL/GenBank/DDBJ whole genome shotgun (WGS) entry which is preliminary data.</text>
</comment>
<reference evidence="2 3" key="1">
    <citation type="submission" date="2023-03" db="EMBL/GenBank/DDBJ databases">
        <title>Bacillus Genome Sequencing.</title>
        <authorList>
            <person name="Dunlap C."/>
        </authorList>
    </citation>
    <scope>NUCLEOTIDE SEQUENCE [LARGE SCALE GENOMIC DNA]</scope>
    <source>
        <strain evidence="2 3">B-41290</strain>
    </source>
</reference>
<feature type="transmembrane region" description="Helical" evidence="1">
    <location>
        <begin position="92"/>
        <end position="112"/>
    </location>
</feature>
<sequence>MRQDSLGINDIICNIDLIERSSLHMPTCQQCGYKWGWIEAFLKMFSFKKRLRCSSCDSSQYVSKKTRMLLSLFIFISLLIVPLISYGVPKGYVLAFEIAAYALVVILMPFIYKLSNKDEQMW</sequence>
<evidence type="ECO:0000313" key="3">
    <source>
        <dbReference type="Proteomes" id="UP001307168"/>
    </source>
</evidence>
<gene>
    <name evidence="2" type="ORF">P4706_19530</name>
</gene>
<evidence type="ECO:0000256" key="1">
    <source>
        <dbReference type="SAM" id="Phobius"/>
    </source>
</evidence>